<sequence>VLEATLLLATGLLGRGHKLNVSRLLLIRAKALR</sequence>
<accession>A0A381V5Y9</accession>
<dbReference type="EMBL" id="UINC01007928">
    <property type="protein sequence ID" value="SVA35710.1"/>
    <property type="molecule type" value="Genomic_DNA"/>
</dbReference>
<protein>
    <submittedName>
        <fullName evidence="1">Uncharacterized protein</fullName>
    </submittedName>
</protein>
<evidence type="ECO:0000313" key="1">
    <source>
        <dbReference type="EMBL" id="SVA35710.1"/>
    </source>
</evidence>
<dbReference type="AlphaFoldDB" id="A0A381V5Y9"/>
<name>A0A381V5Y9_9ZZZZ</name>
<gene>
    <name evidence="1" type="ORF">METZ01_LOCUS88564</name>
</gene>
<organism evidence="1">
    <name type="scientific">marine metagenome</name>
    <dbReference type="NCBI Taxonomy" id="408172"/>
    <lineage>
        <taxon>unclassified sequences</taxon>
        <taxon>metagenomes</taxon>
        <taxon>ecological metagenomes</taxon>
    </lineage>
</organism>
<reference evidence="1" key="1">
    <citation type="submission" date="2018-05" db="EMBL/GenBank/DDBJ databases">
        <authorList>
            <person name="Lanie J.A."/>
            <person name="Ng W.-L."/>
            <person name="Kazmierczak K.M."/>
            <person name="Andrzejewski T.M."/>
            <person name="Davidsen T.M."/>
            <person name="Wayne K.J."/>
            <person name="Tettelin H."/>
            <person name="Glass J.I."/>
            <person name="Rusch D."/>
            <person name="Podicherti R."/>
            <person name="Tsui H.-C.T."/>
            <person name="Winkler M.E."/>
        </authorList>
    </citation>
    <scope>NUCLEOTIDE SEQUENCE</scope>
</reference>
<proteinExistence type="predicted"/>
<feature type="non-terminal residue" evidence="1">
    <location>
        <position position="1"/>
    </location>
</feature>